<dbReference type="EMBL" id="CP009552">
    <property type="protein sequence ID" value="AIY90956.1"/>
    <property type="molecule type" value="Genomic_DNA"/>
</dbReference>
<dbReference type="STRING" id="565033.GACE_1931"/>
<protein>
    <submittedName>
        <fullName evidence="1">Uncharacterized protein</fullName>
    </submittedName>
</protein>
<sequence>MRCMGPESKEVISKALPVRADVYNGTLTVYYRNGEKKVLTFYGGSP</sequence>
<organism evidence="1 2">
    <name type="scientific">Geoglobus acetivorans</name>
    <dbReference type="NCBI Taxonomy" id="565033"/>
    <lineage>
        <taxon>Archaea</taxon>
        <taxon>Methanobacteriati</taxon>
        <taxon>Methanobacteriota</taxon>
        <taxon>Archaeoglobi</taxon>
        <taxon>Archaeoglobales</taxon>
        <taxon>Archaeoglobaceae</taxon>
        <taxon>Geoglobus</taxon>
    </lineage>
</organism>
<dbReference type="KEGG" id="gac:GACE_1931"/>
<evidence type="ECO:0000313" key="2">
    <source>
        <dbReference type="Proteomes" id="UP000030624"/>
    </source>
</evidence>
<reference evidence="1 2" key="1">
    <citation type="journal article" date="2015" name="Appl. Environ. Microbiol.">
        <title>The Geoglobus acetivorans genome: Fe(III) reduction, acetate utilization, autotrophic growth, and degradation of aromatic compounds in a hyperthermophilic archaeon.</title>
        <authorList>
            <person name="Mardanov A.V."/>
            <person name="Slododkina G.B."/>
            <person name="Slobodkin A.I."/>
            <person name="Beletsky A.V."/>
            <person name="Gavrilov S.N."/>
            <person name="Kublanov I.V."/>
            <person name="Bonch-Osmolovskaya E.A."/>
            <person name="Skryabin K.G."/>
            <person name="Ravin N.V."/>
        </authorList>
    </citation>
    <scope>NUCLEOTIDE SEQUENCE [LARGE SCALE GENOMIC DNA]</scope>
    <source>
        <strain evidence="1 2">SBH6</strain>
    </source>
</reference>
<gene>
    <name evidence="1" type="ORF">GACE_1931</name>
</gene>
<dbReference type="Proteomes" id="UP000030624">
    <property type="component" value="Chromosome"/>
</dbReference>
<dbReference type="AlphaFoldDB" id="A0A0A7GJ59"/>
<dbReference type="HOGENOM" id="CLU_3178428_0_0_2"/>
<accession>A0A0A7GJ59</accession>
<name>A0A0A7GJ59_GEOAI</name>
<evidence type="ECO:0000313" key="1">
    <source>
        <dbReference type="EMBL" id="AIY90956.1"/>
    </source>
</evidence>
<proteinExistence type="predicted"/>